<evidence type="ECO:0000313" key="2">
    <source>
        <dbReference type="Proteomes" id="UP000297496"/>
    </source>
</evidence>
<sequence length="226" mass="23666">MTSRLAAVLWDMDGTLIDSEPIWIAQQFVLVEQHGGTWTREQGLALVGADMHDTAVAMQAAGVDMDAAELVAALERRVIESLQLEVPWRPGVRELLAELVREGISCAIATTSSHEMAALVAAAAPDGAISVVVGSEDVARTKPSPEPYLRAAELLGVRARDCVAVEDSPNGLAAAIASGATTIAVPHDAVLPGSGDFLMWPTLEGRTVEDLRGSMSNTVADSEGSV</sequence>
<dbReference type="SFLD" id="SFLDG01129">
    <property type="entry name" value="C1.5:_HAD__Beta-PGM__Phosphata"/>
    <property type="match status" value="1"/>
</dbReference>
<dbReference type="SUPFAM" id="SSF56784">
    <property type="entry name" value="HAD-like"/>
    <property type="match status" value="1"/>
</dbReference>
<dbReference type="InterPro" id="IPR006439">
    <property type="entry name" value="HAD-SF_hydro_IA"/>
</dbReference>
<dbReference type="RefSeq" id="WP_135837364.1">
    <property type="nucleotide sequence ID" value="NZ_SRRO01000001.1"/>
</dbReference>
<reference evidence="1 2" key="1">
    <citation type="submission" date="2019-04" db="EMBL/GenBank/DDBJ databases">
        <title>Three New Species of Nocardioides, Nocardioides euryhalodurans sp. nov., Nocardioides seonyuensis sp. nov. and Nocardioides eburneoflavus sp. nov. Isolated from Soil.</title>
        <authorList>
            <person name="Roh S.G."/>
            <person name="Lee C."/>
            <person name="Kim M.-K."/>
            <person name="Kim S.B."/>
        </authorList>
    </citation>
    <scope>NUCLEOTIDE SEQUENCE [LARGE SCALE GENOMIC DNA]</scope>
    <source>
        <strain evidence="1 2">MMS17-SY213</strain>
    </source>
</reference>
<dbReference type="InterPro" id="IPR041492">
    <property type="entry name" value="HAD_2"/>
</dbReference>
<dbReference type="InterPro" id="IPR023214">
    <property type="entry name" value="HAD_sf"/>
</dbReference>
<dbReference type="NCBIfam" id="TIGR01509">
    <property type="entry name" value="HAD-SF-IA-v3"/>
    <property type="match status" value="1"/>
</dbReference>
<dbReference type="Proteomes" id="UP000297496">
    <property type="component" value="Unassembled WGS sequence"/>
</dbReference>
<dbReference type="EMBL" id="SRRO01000001">
    <property type="protein sequence ID" value="TGN62820.1"/>
    <property type="molecule type" value="Genomic_DNA"/>
</dbReference>
<dbReference type="SFLD" id="SFLDS00003">
    <property type="entry name" value="Haloacid_Dehalogenase"/>
    <property type="match status" value="1"/>
</dbReference>
<dbReference type="PANTHER" id="PTHR18901:SF38">
    <property type="entry name" value="PSEUDOURIDINE-5'-PHOSPHATASE"/>
    <property type="match status" value="1"/>
</dbReference>
<dbReference type="InterPro" id="IPR023198">
    <property type="entry name" value="PGP-like_dom2"/>
</dbReference>
<comment type="caution">
    <text evidence="1">The sequence shown here is derived from an EMBL/GenBank/DDBJ whole genome shotgun (WGS) entry which is preliminary data.</text>
</comment>
<evidence type="ECO:0000313" key="1">
    <source>
        <dbReference type="EMBL" id="TGN62820.1"/>
    </source>
</evidence>
<dbReference type="InterPro" id="IPR036412">
    <property type="entry name" value="HAD-like_sf"/>
</dbReference>
<accession>A0A4Z1CIW4</accession>
<dbReference type="PRINTS" id="PR00413">
    <property type="entry name" value="HADHALOGNASE"/>
</dbReference>
<dbReference type="CDD" id="cd07505">
    <property type="entry name" value="HAD_BPGM-like"/>
    <property type="match status" value="1"/>
</dbReference>
<gene>
    <name evidence="1" type="ORF">EXE59_01800</name>
</gene>
<dbReference type="Pfam" id="PF13419">
    <property type="entry name" value="HAD_2"/>
    <property type="match status" value="1"/>
</dbReference>
<name>A0A4Z1CIW4_9ACTN</name>
<dbReference type="Gene3D" id="3.40.50.1000">
    <property type="entry name" value="HAD superfamily/HAD-like"/>
    <property type="match status" value="1"/>
</dbReference>
<dbReference type="AlphaFoldDB" id="A0A4Z1CIW4"/>
<proteinExistence type="predicted"/>
<dbReference type="PANTHER" id="PTHR18901">
    <property type="entry name" value="2-DEOXYGLUCOSE-6-PHOSPHATE PHOSPHATASE 2"/>
    <property type="match status" value="1"/>
</dbReference>
<protein>
    <submittedName>
        <fullName evidence="1">HAD family phosphatase</fullName>
    </submittedName>
</protein>
<keyword evidence="2" id="KW-1185">Reference proteome</keyword>
<organism evidence="1 2">
    <name type="scientific">Nocardioides eburneiflavus</name>
    <dbReference type="NCBI Taxonomy" id="2518372"/>
    <lineage>
        <taxon>Bacteria</taxon>
        <taxon>Bacillati</taxon>
        <taxon>Actinomycetota</taxon>
        <taxon>Actinomycetes</taxon>
        <taxon>Propionibacteriales</taxon>
        <taxon>Nocardioidaceae</taxon>
        <taxon>Nocardioides</taxon>
    </lineage>
</organism>
<dbReference type="Gene3D" id="1.10.150.240">
    <property type="entry name" value="Putative phosphatase, domain 2"/>
    <property type="match status" value="1"/>
</dbReference>
<dbReference type="OrthoDB" id="9797743at2"/>